<comment type="similarity">
    <text evidence="1">Belongs to the Fur family.</text>
</comment>
<comment type="caution">
    <text evidence="7">The sequence shown here is derived from an EMBL/GenBank/DDBJ whole genome shotgun (WGS) entry which is preliminary data.</text>
</comment>
<protein>
    <submittedName>
        <fullName evidence="7">Uncharacterized protein</fullName>
    </submittedName>
</protein>
<dbReference type="Proteomes" id="UP000295681">
    <property type="component" value="Unassembled WGS sequence"/>
</dbReference>
<dbReference type="PANTHER" id="PTHR33202:SF8">
    <property type="entry name" value="PEROXIDE-RESPONSIVE REPRESSOR PERR"/>
    <property type="match status" value="1"/>
</dbReference>
<reference evidence="7 8" key="1">
    <citation type="journal article" date="2019" name="Appl. Microbiol. Biotechnol.">
        <title>Uncovering carbohydrate metabolism through a genotype-phenotype association study of 56 lactic acid bacteria genomes.</title>
        <authorList>
            <person name="Buron-Moles G."/>
            <person name="Chailyan A."/>
            <person name="Dolejs I."/>
            <person name="Forster J."/>
            <person name="Miks M.H."/>
        </authorList>
    </citation>
    <scope>NUCLEOTIDE SEQUENCE [LARGE SCALE GENOMIC DNA]</scope>
    <source>
        <strain evidence="7 8">ATCC 700006</strain>
    </source>
</reference>
<dbReference type="AlphaFoldDB" id="A0A4R5NAP2"/>
<name>A0A4R5NAP2_9LACO</name>
<dbReference type="GO" id="GO:0003700">
    <property type="term" value="F:DNA-binding transcription factor activity"/>
    <property type="evidence" value="ECO:0007669"/>
    <property type="project" value="InterPro"/>
</dbReference>
<evidence type="ECO:0000256" key="4">
    <source>
        <dbReference type="ARBA" id="ARBA00023015"/>
    </source>
</evidence>
<keyword evidence="4" id="KW-0805">Transcription regulation</keyword>
<evidence type="ECO:0000256" key="2">
    <source>
        <dbReference type="ARBA" id="ARBA00022491"/>
    </source>
</evidence>
<dbReference type="InterPro" id="IPR002481">
    <property type="entry name" value="FUR"/>
</dbReference>
<dbReference type="CDD" id="cd07153">
    <property type="entry name" value="Fur_like"/>
    <property type="match status" value="1"/>
</dbReference>
<dbReference type="GO" id="GO:1900376">
    <property type="term" value="P:regulation of secondary metabolite biosynthetic process"/>
    <property type="evidence" value="ECO:0007669"/>
    <property type="project" value="TreeGrafter"/>
</dbReference>
<keyword evidence="5" id="KW-0238">DNA-binding</keyword>
<dbReference type="PANTHER" id="PTHR33202">
    <property type="entry name" value="ZINC UPTAKE REGULATION PROTEIN"/>
    <property type="match status" value="1"/>
</dbReference>
<dbReference type="InterPro" id="IPR036388">
    <property type="entry name" value="WH-like_DNA-bd_sf"/>
</dbReference>
<dbReference type="InterPro" id="IPR043135">
    <property type="entry name" value="Fur_C"/>
</dbReference>
<evidence type="ECO:0000313" key="7">
    <source>
        <dbReference type="EMBL" id="TDG69593.1"/>
    </source>
</evidence>
<proteinExistence type="inferred from homology"/>
<evidence type="ECO:0000256" key="6">
    <source>
        <dbReference type="ARBA" id="ARBA00023163"/>
    </source>
</evidence>
<keyword evidence="3" id="KW-0862">Zinc</keyword>
<dbReference type="EMBL" id="PUFI01000005">
    <property type="protein sequence ID" value="TDG69593.1"/>
    <property type="molecule type" value="Genomic_DNA"/>
</dbReference>
<evidence type="ECO:0000256" key="3">
    <source>
        <dbReference type="ARBA" id="ARBA00022833"/>
    </source>
</evidence>
<dbReference type="InterPro" id="IPR036390">
    <property type="entry name" value="WH_DNA-bd_sf"/>
</dbReference>
<evidence type="ECO:0000256" key="1">
    <source>
        <dbReference type="ARBA" id="ARBA00007957"/>
    </source>
</evidence>
<dbReference type="SUPFAM" id="SSF46785">
    <property type="entry name" value="Winged helix' DNA-binding domain"/>
    <property type="match status" value="1"/>
</dbReference>
<dbReference type="GO" id="GO:0000976">
    <property type="term" value="F:transcription cis-regulatory region binding"/>
    <property type="evidence" value="ECO:0007669"/>
    <property type="project" value="TreeGrafter"/>
</dbReference>
<dbReference type="RefSeq" id="WP_010008828.1">
    <property type="nucleotide sequence ID" value="NZ_JAGYGP010000001.1"/>
</dbReference>
<sequence>MTEQNLRGILAEHGLKATSQRLKILDYLATNHTHPTAEMIHKDLPMISLATVYNTLEHLVKSGLVITIDQLDDGKHHYDYYGEPHYHIINPETNEIIDANNFDMRPLFEAAREITGWNISGYHIEVYGHPQDNKKDEA</sequence>
<evidence type="ECO:0000313" key="8">
    <source>
        <dbReference type="Proteomes" id="UP000295681"/>
    </source>
</evidence>
<evidence type="ECO:0000256" key="5">
    <source>
        <dbReference type="ARBA" id="ARBA00023125"/>
    </source>
</evidence>
<accession>A0A4R5NAP2</accession>
<dbReference type="STRING" id="907931.GCA_000165675_00317"/>
<keyword evidence="8" id="KW-1185">Reference proteome</keyword>
<keyword evidence="2" id="KW-0678">Repressor</keyword>
<dbReference type="Pfam" id="PF01475">
    <property type="entry name" value="FUR"/>
    <property type="match status" value="1"/>
</dbReference>
<organism evidence="7 8">
    <name type="scientific">Leuconostoc fallax</name>
    <dbReference type="NCBI Taxonomy" id="1251"/>
    <lineage>
        <taxon>Bacteria</taxon>
        <taxon>Bacillati</taxon>
        <taxon>Bacillota</taxon>
        <taxon>Bacilli</taxon>
        <taxon>Lactobacillales</taxon>
        <taxon>Lactobacillaceae</taxon>
        <taxon>Leuconostoc</taxon>
    </lineage>
</organism>
<keyword evidence="6" id="KW-0804">Transcription</keyword>
<dbReference type="GO" id="GO:0045892">
    <property type="term" value="P:negative regulation of DNA-templated transcription"/>
    <property type="evidence" value="ECO:0007669"/>
    <property type="project" value="TreeGrafter"/>
</dbReference>
<dbReference type="Gene3D" id="1.10.10.10">
    <property type="entry name" value="Winged helix-like DNA-binding domain superfamily/Winged helix DNA-binding domain"/>
    <property type="match status" value="1"/>
</dbReference>
<dbReference type="Gene3D" id="3.30.1490.190">
    <property type="match status" value="1"/>
</dbReference>
<dbReference type="GO" id="GO:0008270">
    <property type="term" value="F:zinc ion binding"/>
    <property type="evidence" value="ECO:0007669"/>
    <property type="project" value="TreeGrafter"/>
</dbReference>
<gene>
    <name evidence="7" type="ORF">C5L23_001055</name>
</gene>